<comment type="caution">
    <text evidence="1">The sequence shown here is derived from an EMBL/GenBank/DDBJ whole genome shotgun (WGS) entry which is preliminary data.</text>
</comment>
<sequence>MDTEPMPLEVNPRFSNTRNQNKDLAIQQLRDGGFTTVQMDEFLDTLHRMEADSLVIAPLTNALLAMNITVQWLM</sequence>
<evidence type="ECO:0000313" key="1">
    <source>
        <dbReference type="EMBL" id="MFB9713759.1"/>
    </source>
</evidence>
<reference evidence="1 2" key="1">
    <citation type="submission" date="2024-09" db="EMBL/GenBank/DDBJ databases">
        <authorList>
            <person name="Sun Q."/>
            <person name="Mori K."/>
        </authorList>
    </citation>
    <scope>NUCLEOTIDE SEQUENCE [LARGE SCALE GENOMIC DNA]</scope>
    <source>
        <strain evidence="1 2">JCM 13519</strain>
    </source>
</reference>
<dbReference type="Proteomes" id="UP001589536">
    <property type="component" value="Unassembled WGS sequence"/>
</dbReference>
<keyword evidence="2" id="KW-1185">Reference proteome</keyword>
<proteinExistence type="predicted"/>
<evidence type="ECO:0000313" key="2">
    <source>
        <dbReference type="Proteomes" id="UP001589536"/>
    </source>
</evidence>
<dbReference type="RefSeq" id="WP_345045637.1">
    <property type="nucleotide sequence ID" value="NZ_BAABED010000001.1"/>
</dbReference>
<protein>
    <submittedName>
        <fullName evidence="1">Uncharacterized protein</fullName>
    </submittedName>
</protein>
<name>A0ABV5UMK9_9MICC</name>
<accession>A0ABV5UMK9</accession>
<dbReference type="EMBL" id="JBHMBH010000017">
    <property type="protein sequence ID" value="MFB9713759.1"/>
    <property type="molecule type" value="Genomic_DNA"/>
</dbReference>
<gene>
    <name evidence="1" type="ORF">ACFFPI_06285</name>
</gene>
<organism evidence="1 2">
    <name type="scientific">Arthrobacter methylotrophus</name>
    <dbReference type="NCBI Taxonomy" id="121291"/>
    <lineage>
        <taxon>Bacteria</taxon>
        <taxon>Bacillati</taxon>
        <taxon>Actinomycetota</taxon>
        <taxon>Actinomycetes</taxon>
        <taxon>Micrococcales</taxon>
        <taxon>Micrococcaceae</taxon>
        <taxon>Arthrobacter</taxon>
    </lineage>
</organism>